<feature type="region of interest" description="Disordered" evidence="1">
    <location>
        <begin position="41"/>
        <end position="66"/>
    </location>
</feature>
<evidence type="ECO:0000256" key="1">
    <source>
        <dbReference type="SAM" id="MobiDB-lite"/>
    </source>
</evidence>
<protein>
    <submittedName>
        <fullName evidence="2">DUF3813 domain-containing protein</fullName>
    </submittedName>
</protein>
<evidence type="ECO:0000313" key="3">
    <source>
        <dbReference type="Proteomes" id="UP001589836"/>
    </source>
</evidence>
<gene>
    <name evidence="2" type="ORF">ACFFGV_14585</name>
</gene>
<dbReference type="Proteomes" id="UP001589836">
    <property type="component" value="Unassembled WGS sequence"/>
</dbReference>
<accession>A0ABV6LQW3</accession>
<comment type="caution">
    <text evidence="2">The sequence shown here is derived from an EMBL/GenBank/DDBJ whole genome shotgun (WGS) entry which is preliminary data.</text>
</comment>
<dbReference type="EMBL" id="JBHLTP010000011">
    <property type="protein sequence ID" value="MFC0524802.1"/>
    <property type="molecule type" value="Genomic_DNA"/>
</dbReference>
<dbReference type="Pfam" id="PF12758">
    <property type="entry name" value="DUF3813"/>
    <property type="match status" value="1"/>
</dbReference>
<dbReference type="RefSeq" id="WP_377349182.1">
    <property type="nucleotide sequence ID" value="NZ_JBHLTP010000011.1"/>
</dbReference>
<organism evidence="2 3">
    <name type="scientific">Pontibacillus salicampi</name>
    <dbReference type="NCBI Taxonomy" id="1449801"/>
    <lineage>
        <taxon>Bacteria</taxon>
        <taxon>Bacillati</taxon>
        <taxon>Bacillota</taxon>
        <taxon>Bacilli</taxon>
        <taxon>Bacillales</taxon>
        <taxon>Bacillaceae</taxon>
        <taxon>Pontibacillus</taxon>
    </lineage>
</organism>
<dbReference type="InterPro" id="IPR024217">
    <property type="entry name" value="DUF3813"/>
</dbReference>
<sequence length="66" mass="7533">MQKRNNLFEQAKDAVNNITNRNGAASQEEISIAKNCINSARSNASEEEQSQLQEFQNEIERHEGLR</sequence>
<keyword evidence="3" id="KW-1185">Reference proteome</keyword>
<reference evidence="2 3" key="1">
    <citation type="submission" date="2024-09" db="EMBL/GenBank/DDBJ databases">
        <authorList>
            <person name="Sun Q."/>
            <person name="Mori K."/>
        </authorList>
    </citation>
    <scope>NUCLEOTIDE SEQUENCE [LARGE SCALE GENOMIC DNA]</scope>
    <source>
        <strain evidence="2 3">NCAIM B.02529</strain>
    </source>
</reference>
<proteinExistence type="predicted"/>
<name>A0ABV6LQW3_9BACI</name>
<evidence type="ECO:0000313" key="2">
    <source>
        <dbReference type="EMBL" id="MFC0524802.1"/>
    </source>
</evidence>